<organism evidence="1">
    <name type="scientific">marine metagenome</name>
    <dbReference type="NCBI Taxonomy" id="408172"/>
    <lineage>
        <taxon>unclassified sequences</taxon>
        <taxon>metagenomes</taxon>
        <taxon>ecological metagenomes</taxon>
    </lineage>
</organism>
<evidence type="ECO:0000313" key="1">
    <source>
        <dbReference type="EMBL" id="SVE11569.1"/>
    </source>
</evidence>
<accession>A0A383AVL1</accession>
<proteinExistence type="predicted"/>
<dbReference type="EMBL" id="UINC01195145">
    <property type="protein sequence ID" value="SVE11569.1"/>
    <property type="molecule type" value="Genomic_DNA"/>
</dbReference>
<reference evidence="1" key="1">
    <citation type="submission" date="2018-05" db="EMBL/GenBank/DDBJ databases">
        <authorList>
            <person name="Lanie J.A."/>
            <person name="Ng W.-L."/>
            <person name="Kazmierczak K.M."/>
            <person name="Andrzejewski T.M."/>
            <person name="Davidsen T.M."/>
            <person name="Wayne K.J."/>
            <person name="Tettelin H."/>
            <person name="Glass J.I."/>
            <person name="Rusch D."/>
            <person name="Podicherti R."/>
            <person name="Tsui H.-C.T."/>
            <person name="Winkler M.E."/>
        </authorList>
    </citation>
    <scope>NUCLEOTIDE SEQUENCE</scope>
</reference>
<protein>
    <submittedName>
        <fullName evidence="1">Uncharacterized protein</fullName>
    </submittedName>
</protein>
<dbReference type="AlphaFoldDB" id="A0A383AVL1"/>
<sequence>MFTTYHMHLYMKAKYGGHYKEVQQEPEAPTCLGITKQNQRCQLYTGDNNQFCHIHSKTKTPPKTCLGTTRQGGKCKKHPDSNDDFCHLHRLRE</sequence>
<name>A0A383AVL1_9ZZZZ</name>
<gene>
    <name evidence="1" type="ORF">METZ01_LOCUS464423</name>
</gene>